<dbReference type="CDD" id="cd00922">
    <property type="entry name" value="Cyt_c_Oxidase_IV"/>
    <property type="match status" value="1"/>
</dbReference>
<evidence type="ECO:0000313" key="10">
    <source>
        <dbReference type="EMBL" id="KAF8566706.1"/>
    </source>
</evidence>
<keyword evidence="7" id="KW-0560">Oxidoreductase</keyword>
<sequence>MVRFAMSVGFVFRSFSAVGKVPRIPQRYATSVLSPLEKKYFPHIGNREIVGFGRSGTLNYMDDINCPYPPIRFQNHTDEIAALRKKEEGPWSNLTLDEVKTLYRHSFCRTLEEAIAPHGLWKMGVGWGLAVVSVGCLLFVFIRTVVANIPVNVLQLPEYKEAVKYKKIFGRGGTMTELMQFDVETKRFRE</sequence>
<dbReference type="GO" id="GO:0016491">
    <property type="term" value="F:oxidoreductase activity"/>
    <property type="evidence" value="ECO:0007669"/>
    <property type="project" value="UniProtKB-KW"/>
</dbReference>
<evidence type="ECO:0008006" key="12">
    <source>
        <dbReference type="Google" id="ProtNLM"/>
    </source>
</evidence>
<evidence type="ECO:0000256" key="5">
    <source>
        <dbReference type="ARBA" id="ARBA00022946"/>
    </source>
</evidence>
<evidence type="ECO:0000256" key="7">
    <source>
        <dbReference type="ARBA" id="ARBA00023002"/>
    </source>
</evidence>
<keyword evidence="5" id="KW-0809">Transit peptide</keyword>
<gene>
    <name evidence="10" type="ORF">P879_06754</name>
</gene>
<evidence type="ECO:0000256" key="4">
    <source>
        <dbReference type="ARBA" id="ARBA00022792"/>
    </source>
</evidence>
<dbReference type="OrthoDB" id="186013at2759"/>
<keyword evidence="8" id="KW-0496">Mitochondrion</keyword>
<evidence type="ECO:0000256" key="8">
    <source>
        <dbReference type="ARBA" id="ARBA00023128"/>
    </source>
</evidence>
<evidence type="ECO:0000256" key="3">
    <source>
        <dbReference type="ARBA" id="ARBA00022692"/>
    </source>
</evidence>
<comment type="subcellular location">
    <subcellularLocation>
        <location evidence="1">Mitochondrion inner membrane</location>
        <topology evidence="1">Single-pass membrane protein</topology>
    </subcellularLocation>
</comment>
<comment type="similarity">
    <text evidence="2">Belongs to the cytochrome c oxidase IV family.</text>
</comment>
<dbReference type="SUPFAM" id="SSF81406">
    <property type="entry name" value="Mitochondrial cytochrome c oxidase subunit IV"/>
    <property type="match status" value="1"/>
</dbReference>
<dbReference type="AlphaFoldDB" id="A0A8T0DH90"/>
<keyword evidence="6" id="KW-1133">Transmembrane helix</keyword>
<dbReference type="GO" id="GO:0005743">
    <property type="term" value="C:mitochondrial inner membrane"/>
    <property type="evidence" value="ECO:0007669"/>
    <property type="project" value="UniProtKB-SubCell"/>
</dbReference>
<accession>A0A8T0DH90</accession>
<organism evidence="10 11">
    <name type="scientific">Paragonimus westermani</name>
    <dbReference type="NCBI Taxonomy" id="34504"/>
    <lineage>
        <taxon>Eukaryota</taxon>
        <taxon>Metazoa</taxon>
        <taxon>Spiralia</taxon>
        <taxon>Lophotrochozoa</taxon>
        <taxon>Platyhelminthes</taxon>
        <taxon>Trematoda</taxon>
        <taxon>Digenea</taxon>
        <taxon>Plagiorchiida</taxon>
        <taxon>Troglotremata</taxon>
        <taxon>Troglotrematidae</taxon>
        <taxon>Paragonimus</taxon>
    </lineage>
</organism>
<comment type="caution">
    <text evidence="10">The sequence shown here is derived from an EMBL/GenBank/DDBJ whole genome shotgun (WGS) entry which is preliminary data.</text>
</comment>
<keyword evidence="4" id="KW-0999">Mitochondrion inner membrane</keyword>
<dbReference type="Pfam" id="PF02936">
    <property type="entry name" value="COX4"/>
    <property type="match status" value="1"/>
</dbReference>
<evidence type="ECO:0000256" key="9">
    <source>
        <dbReference type="ARBA" id="ARBA00023136"/>
    </source>
</evidence>
<name>A0A8T0DH90_9TREM</name>
<reference evidence="10 11" key="1">
    <citation type="submission" date="2019-07" db="EMBL/GenBank/DDBJ databases">
        <title>Annotation for the trematode Paragonimus westermani.</title>
        <authorList>
            <person name="Choi Y.-J."/>
        </authorList>
    </citation>
    <scope>NUCLEOTIDE SEQUENCE [LARGE SCALE GENOMIC DNA]</scope>
    <source>
        <strain evidence="10">180907_Pwestermani</strain>
    </source>
</reference>
<dbReference type="EMBL" id="JTDF01004738">
    <property type="protein sequence ID" value="KAF8566706.1"/>
    <property type="molecule type" value="Genomic_DNA"/>
</dbReference>
<keyword evidence="9" id="KW-0472">Membrane</keyword>
<dbReference type="GO" id="GO:0045277">
    <property type="term" value="C:respiratory chain complex IV"/>
    <property type="evidence" value="ECO:0007669"/>
    <property type="project" value="InterPro"/>
</dbReference>
<dbReference type="InterPro" id="IPR036639">
    <property type="entry name" value="Cyt_c_oxidase_su4_sf"/>
</dbReference>
<proteinExistence type="inferred from homology"/>
<evidence type="ECO:0000256" key="1">
    <source>
        <dbReference type="ARBA" id="ARBA00004434"/>
    </source>
</evidence>
<evidence type="ECO:0000256" key="2">
    <source>
        <dbReference type="ARBA" id="ARBA00008135"/>
    </source>
</evidence>
<dbReference type="InterPro" id="IPR004203">
    <property type="entry name" value="Cyt_c_oxidase_su4_fam"/>
</dbReference>
<evidence type="ECO:0000256" key="6">
    <source>
        <dbReference type="ARBA" id="ARBA00022989"/>
    </source>
</evidence>
<keyword evidence="11" id="KW-1185">Reference proteome</keyword>
<dbReference type="Proteomes" id="UP000699462">
    <property type="component" value="Unassembled WGS sequence"/>
</dbReference>
<dbReference type="Gene3D" id="1.10.442.10">
    <property type="entry name" value="Cytochrome c oxidase subunit IV"/>
    <property type="match status" value="1"/>
</dbReference>
<keyword evidence="3" id="KW-0812">Transmembrane</keyword>
<evidence type="ECO:0000313" key="11">
    <source>
        <dbReference type="Proteomes" id="UP000699462"/>
    </source>
</evidence>
<dbReference type="GO" id="GO:0006123">
    <property type="term" value="P:mitochondrial electron transport, cytochrome c to oxygen"/>
    <property type="evidence" value="ECO:0007669"/>
    <property type="project" value="InterPro"/>
</dbReference>
<protein>
    <recommendedName>
        <fullName evidence="12">Cytochrome c oxidase subunit 4</fullName>
    </recommendedName>
</protein>
<dbReference type="PANTHER" id="PTHR10707:SF10">
    <property type="entry name" value="CYTOCHROME C OXIDASE SUBUNIT 4"/>
    <property type="match status" value="1"/>
</dbReference>
<dbReference type="PANTHER" id="PTHR10707">
    <property type="entry name" value="CYTOCHROME C OXIDASE SUBUNIT IV"/>
    <property type="match status" value="1"/>
</dbReference>